<dbReference type="AlphaFoldDB" id="A5BKE5"/>
<dbReference type="EMBL" id="AM462577">
    <property type="protein sequence ID" value="CAN79037.1"/>
    <property type="molecule type" value="Genomic_DNA"/>
</dbReference>
<organism evidence="1">
    <name type="scientific">Vitis vinifera</name>
    <name type="common">Grape</name>
    <dbReference type="NCBI Taxonomy" id="29760"/>
    <lineage>
        <taxon>Eukaryota</taxon>
        <taxon>Viridiplantae</taxon>
        <taxon>Streptophyta</taxon>
        <taxon>Embryophyta</taxon>
        <taxon>Tracheophyta</taxon>
        <taxon>Spermatophyta</taxon>
        <taxon>Magnoliopsida</taxon>
        <taxon>eudicotyledons</taxon>
        <taxon>Gunneridae</taxon>
        <taxon>Pentapetalae</taxon>
        <taxon>rosids</taxon>
        <taxon>Vitales</taxon>
        <taxon>Vitaceae</taxon>
        <taxon>Viteae</taxon>
        <taxon>Vitis</taxon>
    </lineage>
</organism>
<name>A5BKE5_VITVI</name>
<accession>A5BKE5</accession>
<proteinExistence type="predicted"/>
<reference evidence="1" key="1">
    <citation type="journal article" date="2007" name="PLoS ONE">
        <title>The first genome sequence of an elite grapevine cultivar (Pinot noir Vitis vinifera L.): coping with a highly heterozygous genome.</title>
        <authorList>
            <person name="Velasco R."/>
            <person name="Zharkikh A."/>
            <person name="Troggio M."/>
            <person name="Cartwright D.A."/>
            <person name="Cestaro A."/>
            <person name="Pruss D."/>
            <person name="Pindo M."/>
            <person name="FitzGerald L.M."/>
            <person name="Vezzulli S."/>
            <person name="Reid J."/>
            <person name="Malacarne G."/>
            <person name="Iliev D."/>
            <person name="Coppola G."/>
            <person name="Wardell B."/>
            <person name="Micheletti D."/>
            <person name="Macalma T."/>
            <person name="Facci M."/>
            <person name="Mitchell J.T."/>
            <person name="Perazzolli M."/>
            <person name="Eldredge G."/>
            <person name="Gatto P."/>
            <person name="Oyzerski R."/>
            <person name="Moretto M."/>
            <person name="Gutin N."/>
            <person name="Stefanini M."/>
            <person name="Chen Y."/>
            <person name="Segala C."/>
            <person name="Davenport C."/>
            <person name="Dematte L."/>
            <person name="Mraz A."/>
            <person name="Battilana J."/>
            <person name="Stormo K."/>
            <person name="Costa F."/>
            <person name="Tao Q."/>
            <person name="Si-Ammour A."/>
            <person name="Harkins T."/>
            <person name="Lackey A."/>
            <person name="Perbost C."/>
            <person name="Taillon B."/>
            <person name="Stella A."/>
            <person name="Solovyev V."/>
            <person name="Fawcett J.A."/>
            <person name="Sterck L."/>
            <person name="Vandepoele K."/>
            <person name="Grando S.M."/>
            <person name="Toppo S."/>
            <person name="Moser C."/>
            <person name="Lanchbury J."/>
            <person name="Bogden R."/>
            <person name="Skolnick M."/>
            <person name="Sgaramella V."/>
            <person name="Bhatnagar S.K."/>
            <person name="Fontana P."/>
            <person name="Gutin A."/>
            <person name="Van de Peer Y."/>
            <person name="Salamini F."/>
            <person name="Viola R."/>
        </authorList>
    </citation>
    <scope>NUCLEOTIDE SEQUENCE</scope>
</reference>
<protein>
    <submittedName>
        <fullName evidence="1">Uncharacterized protein</fullName>
    </submittedName>
</protein>
<gene>
    <name evidence="1" type="ORF">VITISV_024211</name>
</gene>
<sequence>MHGRSCTACNREGGKRMMIDPKFSKPEASDAAFAEILHKFQVPSPLLLLKTISRKLSFLEEEYATVSPTGLVARIEVQQGSSRTSSRWRTQFQVGDSDALQLERRNFDGGLCKGFGWYSLGFPTCMVGKWQGASTMCTVRDENTMMHCQNCNEAWESHLPMLIEFHAEFLEGS</sequence>
<evidence type="ECO:0000313" key="1">
    <source>
        <dbReference type="EMBL" id="CAN79037.1"/>
    </source>
</evidence>